<dbReference type="GO" id="GO:0016787">
    <property type="term" value="F:hydrolase activity"/>
    <property type="evidence" value="ECO:0007669"/>
    <property type="project" value="UniProtKB-KW"/>
</dbReference>
<evidence type="ECO:0000256" key="2">
    <source>
        <dbReference type="SAM" id="SignalP"/>
    </source>
</evidence>
<dbReference type="SUPFAM" id="SSF56317">
    <property type="entry name" value="Carbon-nitrogen hydrolase"/>
    <property type="match status" value="1"/>
</dbReference>
<dbReference type="Gene3D" id="2.60.120.260">
    <property type="entry name" value="Galactose-binding domain-like"/>
    <property type="match status" value="1"/>
</dbReference>
<evidence type="ECO:0000313" key="5">
    <source>
        <dbReference type="Proteomes" id="UP000318081"/>
    </source>
</evidence>
<reference evidence="4 5" key="1">
    <citation type="submission" date="2019-02" db="EMBL/GenBank/DDBJ databases">
        <title>Deep-cultivation of Planctomycetes and their phenomic and genomic characterization uncovers novel biology.</title>
        <authorList>
            <person name="Wiegand S."/>
            <person name="Jogler M."/>
            <person name="Boedeker C."/>
            <person name="Pinto D."/>
            <person name="Vollmers J."/>
            <person name="Rivas-Marin E."/>
            <person name="Kohn T."/>
            <person name="Peeters S.H."/>
            <person name="Heuer A."/>
            <person name="Rast P."/>
            <person name="Oberbeckmann S."/>
            <person name="Bunk B."/>
            <person name="Jeske O."/>
            <person name="Meyerdierks A."/>
            <person name="Storesund J.E."/>
            <person name="Kallscheuer N."/>
            <person name="Luecker S."/>
            <person name="Lage O.M."/>
            <person name="Pohl T."/>
            <person name="Merkel B.J."/>
            <person name="Hornburger P."/>
            <person name="Mueller R.-W."/>
            <person name="Bruemmer F."/>
            <person name="Labrenz M."/>
            <person name="Spormann A.M."/>
            <person name="Op den Camp H."/>
            <person name="Overmann J."/>
            <person name="Amann R."/>
            <person name="Jetten M.S.M."/>
            <person name="Mascher T."/>
            <person name="Medema M.H."/>
            <person name="Devos D.P."/>
            <person name="Kaster A.-K."/>
            <person name="Ovreas L."/>
            <person name="Rohde M."/>
            <person name="Galperin M.Y."/>
            <person name="Jogler C."/>
        </authorList>
    </citation>
    <scope>NUCLEOTIDE SEQUENCE [LARGE SCALE GENOMIC DNA]</scope>
    <source>
        <strain evidence="4 5">TBK1r</strain>
    </source>
</reference>
<dbReference type="InterPro" id="IPR050345">
    <property type="entry name" value="Aliph_Amidase/BUP"/>
</dbReference>
<dbReference type="PANTHER" id="PTHR43674">
    <property type="entry name" value="NITRILASE C965.09-RELATED"/>
    <property type="match status" value="1"/>
</dbReference>
<dbReference type="EMBL" id="CP036432">
    <property type="protein sequence ID" value="QDV87575.1"/>
    <property type="molecule type" value="Genomic_DNA"/>
</dbReference>
<keyword evidence="1 4" id="KW-0378">Hydrolase</keyword>
<protein>
    <submittedName>
        <fullName evidence="4">(R)-stereoselective amidase</fullName>
        <ecNumber evidence="4">3.5.1.100</ecNumber>
    </submittedName>
</protein>
<feature type="signal peptide" evidence="2">
    <location>
        <begin position="1"/>
        <end position="23"/>
    </location>
</feature>
<evidence type="ECO:0000313" key="4">
    <source>
        <dbReference type="EMBL" id="QDV87575.1"/>
    </source>
</evidence>
<name>A0ABX5Y1C1_9BACT</name>
<dbReference type="Proteomes" id="UP000318081">
    <property type="component" value="Chromosome"/>
</dbReference>
<evidence type="ECO:0000256" key="1">
    <source>
        <dbReference type="ARBA" id="ARBA00022801"/>
    </source>
</evidence>
<keyword evidence="5" id="KW-1185">Reference proteome</keyword>
<dbReference type="PROSITE" id="PS50263">
    <property type="entry name" value="CN_HYDROLASE"/>
    <property type="match status" value="1"/>
</dbReference>
<dbReference type="InterPro" id="IPR036526">
    <property type="entry name" value="C-N_Hydrolase_sf"/>
</dbReference>
<dbReference type="EC" id="3.5.1.100" evidence="4"/>
<dbReference type="RefSeq" id="WP_145219336.1">
    <property type="nucleotide sequence ID" value="NZ_CP036432.1"/>
</dbReference>
<dbReference type="Gene3D" id="3.60.110.10">
    <property type="entry name" value="Carbon-nitrogen hydrolase"/>
    <property type="match status" value="1"/>
</dbReference>
<keyword evidence="2" id="KW-0732">Signal</keyword>
<dbReference type="InterPro" id="IPR003010">
    <property type="entry name" value="C-N_Hydrolase"/>
</dbReference>
<evidence type="ECO:0000259" key="3">
    <source>
        <dbReference type="PROSITE" id="PS50263"/>
    </source>
</evidence>
<proteinExistence type="predicted"/>
<gene>
    <name evidence="4" type="primary">ramA_3</name>
    <name evidence="4" type="ORF">TBK1r_66060</name>
</gene>
<organism evidence="4 5">
    <name type="scientific">Stieleria magnilauensis</name>
    <dbReference type="NCBI Taxonomy" id="2527963"/>
    <lineage>
        <taxon>Bacteria</taxon>
        <taxon>Pseudomonadati</taxon>
        <taxon>Planctomycetota</taxon>
        <taxon>Planctomycetia</taxon>
        <taxon>Pirellulales</taxon>
        <taxon>Pirellulaceae</taxon>
        <taxon>Stieleria</taxon>
    </lineage>
</organism>
<feature type="domain" description="CN hydrolase" evidence="3">
    <location>
        <begin position="199"/>
        <end position="425"/>
    </location>
</feature>
<accession>A0ABX5Y1C1</accession>
<dbReference type="Pfam" id="PF00795">
    <property type="entry name" value="CN_hydrolase"/>
    <property type="match status" value="1"/>
</dbReference>
<dbReference type="PANTHER" id="PTHR43674:SF2">
    <property type="entry name" value="BETA-UREIDOPROPIONASE"/>
    <property type="match status" value="1"/>
</dbReference>
<dbReference type="CDD" id="cd07197">
    <property type="entry name" value="nitrilase"/>
    <property type="match status" value="1"/>
</dbReference>
<sequence length="453" mass="49681">MGLNRFPLVLLVALALLGSTLSAAEDATAEGWMSLAPREEIQPIFQTSPSADGDPAGLELIIRADDRQGLSGHWRRSVPVVGGRHYQFSVLRKTDGIEHPRRSAIARVLWRDPNGQKVKHAAPAIDAFRRGIRPQSEPEFPAVVGTRDGWDELAGVYLAPPDATTATIELHFRWGDPHSSVRWKQARLETAPAPPKNLVRLATIHYQPRGGETSMDKCRQFAPLIEQAAKQDADLVVLPETLTYYGTKGTYADAAEPIPGPSTDYFAELAKQHDLYIVAGLLERDGHLIYNVAVLLGPDGNIVGKYRKVCLPRSEIEGGIMPGNEYPVFSTRFGKVGMMVCYDGFFPEVARELANNGADVIAWPVWGCNPLLAQARACENHVYLVSSTYTKSTDNWIRSAIYGLDGTALAAADEFGTIAIAEVDLNQTHHWHSLGDFKAQLPAHRPVAVRPVD</sequence>
<feature type="chain" id="PRO_5046601509" evidence="2">
    <location>
        <begin position="24"/>
        <end position="453"/>
    </location>
</feature>